<evidence type="ECO:0000313" key="7">
    <source>
        <dbReference type="Proteomes" id="UP000608345"/>
    </source>
</evidence>
<evidence type="ECO:0000259" key="5">
    <source>
        <dbReference type="SMART" id="SM00858"/>
    </source>
</evidence>
<feature type="domain" description="SAF" evidence="5">
    <location>
        <begin position="116"/>
        <end position="178"/>
    </location>
</feature>
<dbReference type="GO" id="GO:0042597">
    <property type="term" value="C:periplasmic space"/>
    <property type="evidence" value="ECO:0007669"/>
    <property type="project" value="UniProtKB-SubCell"/>
</dbReference>
<comment type="subcellular location">
    <subcellularLocation>
        <location evidence="1 4">Periplasm</location>
    </subcellularLocation>
</comment>
<evidence type="ECO:0000256" key="3">
    <source>
        <dbReference type="ARBA" id="ARBA00022764"/>
    </source>
</evidence>
<dbReference type="PANTHER" id="PTHR36307">
    <property type="entry name" value="FLAGELLA BASAL BODY P-RING FORMATION PROTEIN FLGA"/>
    <property type="match status" value="1"/>
</dbReference>
<accession>A0A918JPQ4</accession>
<keyword evidence="7" id="KW-1185">Reference proteome</keyword>
<keyword evidence="4" id="KW-1005">Bacterial flagellum biogenesis</keyword>
<dbReference type="InterPro" id="IPR017585">
    <property type="entry name" value="SAF_FlgA"/>
</dbReference>
<evidence type="ECO:0000256" key="1">
    <source>
        <dbReference type="ARBA" id="ARBA00004418"/>
    </source>
</evidence>
<reference evidence="6" key="2">
    <citation type="submission" date="2020-09" db="EMBL/GenBank/DDBJ databases">
        <authorList>
            <person name="Sun Q."/>
            <person name="Kim S."/>
        </authorList>
    </citation>
    <scope>NUCLEOTIDE SEQUENCE</scope>
    <source>
        <strain evidence="6">KCTC 23732</strain>
    </source>
</reference>
<protein>
    <recommendedName>
        <fullName evidence="4">Flagella basal body P-ring formation protein FlgA</fullName>
    </recommendedName>
</protein>
<evidence type="ECO:0000313" key="6">
    <source>
        <dbReference type="EMBL" id="GGW93752.1"/>
    </source>
</evidence>
<keyword evidence="2 4" id="KW-0732">Signal</keyword>
<dbReference type="Gene3D" id="3.90.1210.10">
    <property type="entry name" value="Antifreeze-like/N-acetylneuraminic acid synthase C-terminal domain"/>
    <property type="match status" value="1"/>
</dbReference>
<comment type="similarity">
    <text evidence="4">Belongs to the FlgA family.</text>
</comment>
<evidence type="ECO:0000256" key="2">
    <source>
        <dbReference type="ARBA" id="ARBA00022729"/>
    </source>
</evidence>
<gene>
    <name evidence="6" type="ORF">GCM10011450_24690</name>
</gene>
<comment type="function">
    <text evidence="4">Involved in the assembly process of the P-ring formation. It may associate with FlgF on the rod constituting a structure essential for the P-ring assembly or may act as a modulator protein for the P-ring assembly.</text>
</comment>
<feature type="chain" id="PRO_5038161752" description="Flagella basal body P-ring formation protein FlgA" evidence="4">
    <location>
        <begin position="33"/>
        <end position="240"/>
    </location>
</feature>
<reference evidence="6" key="1">
    <citation type="journal article" date="2014" name="Int. J. Syst. Evol. Microbiol.">
        <title>Complete genome sequence of Corynebacterium casei LMG S-19264T (=DSM 44701T), isolated from a smear-ripened cheese.</title>
        <authorList>
            <consortium name="US DOE Joint Genome Institute (JGI-PGF)"/>
            <person name="Walter F."/>
            <person name="Albersmeier A."/>
            <person name="Kalinowski J."/>
            <person name="Ruckert C."/>
        </authorList>
    </citation>
    <scope>NUCLEOTIDE SEQUENCE</scope>
    <source>
        <strain evidence="6">KCTC 23732</strain>
    </source>
</reference>
<feature type="signal peptide" evidence="4">
    <location>
        <begin position="1"/>
        <end position="32"/>
    </location>
</feature>
<dbReference type="EMBL" id="BMYS01000021">
    <property type="protein sequence ID" value="GGW93752.1"/>
    <property type="molecule type" value="Genomic_DNA"/>
</dbReference>
<dbReference type="InterPro" id="IPR013974">
    <property type="entry name" value="SAF"/>
</dbReference>
<dbReference type="Proteomes" id="UP000608345">
    <property type="component" value="Unassembled WGS sequence"/>
</dbReference>
<dbReference type="Pfam" id="PF13144">
    <property type="entry name" value="ChapFlgA"/>
    <property type="match status" value="1"/>
</dbReference>
<dbReference type="Gene3D" id="2.30.30.760">
    <property type="match status" value="1"/>
</dbReference>
<name>A0A918JPQ4_9BURK</name>
<dbReference type="PANTHER" id="PTHR36307:SF1">
    <property type="entry name" value="FLAGELLA BASAL BODY P-RING FORMATION PROTEIN FLGA"/>
    <property type="match status" value="1"/>
</dbReference>
<dbReference type="InterPro" id="IPR039246">
    <property type="entry name" value="Flagellar_FlgA"/>
</dbReference>
<sequence length="240" mass="25694">MTLARTKLFGSGLKTPGLVLLCLAALGSMSHANEISGLQQAIMQETEDYLAEQAATIDGTPTINVSVPKAQSFETCHDRVYFLPNKGTLRSSMSVGIRCMDSGKTEYLRVSLSIAGNYYVASQNIDIGQTLMPNHIEEKQGDLLKLPANSRTTPEQLLGHIANTRIPAGRPIKLNMIRSPQSISKGQPVRLQVRQGALTVTQQGEALTTADVGGSIQVKTGSGKVIMGTVINANTVNVLF</sequence>
<organism evidence="6 7">
    <name type="scientific">Advenella faeciporci</name>
    <dbReference type="NCBI Taxonomy" id="797535"/>
    <lineage>
        <taxon>Bacteria</taxon>
        <taxon>Pseudomonadati</taxon>
        <taxon>Pseudomonadota</taxon>
        <taxon>Betaproteobacteria</taxon>
        <taxon>Burkholderiales</taxon>
        <taxon>Alcaligenaceae</taxon>
    </lineage>
</organism>
<dbReference type="SMART" id="SM00858">
    <property type="entry name" value="SAF"/>
    <property type="match status" value="1"/>
</dbReference>
<dbReference type="RefSeq" id="WP_189385813.1">
    <property type="nucleotide sequence ID" value="NZ_BAABFY010000016.1"/>
</dbReference>
<comment type="caution">
    <text evidence="6">The sequence shown here is derived from an EMBL/GenBank/DDBJ whole genome shotgun (WGS) entry which is preliminary data.</text>
</comment>
<evidence type="ECO:0000256" key="4">
    <source>
        <dbReference type="RuleBase" id="RU362063"/>
    </source>
</evidence>
<dbReference type="CDD" id="cd11614">
    <property type="entry name" value="SAF_CpaB_FlgA_like"/>
    <property type="match status" value="1"/>
</dbReference>
<dbReference type="GO" id="GO:0044780">
    <property type="term" value="P:bacterial-type flagellum assembly"/>
    <property type="evidence" value="ECO:0007669"/>
    <property type="project" value="InterPro"/>
</dbReference>
<proteinExistence type="inferred from homology"/>
<dbReference type="NCBIfam" id="TIGR03170">
    <property type="entry name" value="flgA_cterm"/>
    <property type="match status" value="1"/>
</dbReference>
<keyword evidence="3 4" id="KW-0574">Periplasm</keyword>
<dbReference type="AlphaFoldDB" id="A0A918JPQ4"/>